<reference evidence="2" key="1">
    <citation type="submission" date="2016-08" db="EMBL/GenBank/DDBJ databases">
        <authorList>
            <person name="Seilhamer J.J."/>
        </authorList>
    </citation>
    <scope>NUCLEOTIDE SEQUENCE</scope>
    <source>
        <strain evidence="2">86-1</strain>
    </source>
</reference>
<organism evidence="2">
    <name type="scientific">uncultured Desulfovibrio sp</name>
    <dbReference type="NCBI Taxonomy" id="167968"/>
    <lineage>
        <taxon>Bacteria</taxon>
        <taxon>Pseudomonadati</taxon>
        <taxon>Thermodesulfobacteriota</taxon>
        <taxon>Desulfovibrionia</taxon>
        <taxon>Desulfovibrionales</taxon>
        <taxon>Desulfovibrionaceae</taxon>
        <taxon>Desulfovibrio</taxon>
        <taxon>environmental samples</taxon>
    </lineage>
</organism>
<accession>A0A212L6K7</accession>
<dbReference type="EMBL" id="FMJC01000002">
    <property type="protein sequence ID" value="SCM73203.1"/>
    <property type="molecule type" value="Genomic_DNA"/>
</dbReference>
<feature type="compositionally biased region" description="Basic residues" evidence="1">
    <location>
        <begin position="1"/>
        <end position="10"/>
    </location>
</feature>
<protein>
    <submittedName>
        <fullName evidence="2">Uncharacterized protein</fullName>
    </submittedName>
</protein>
<feature type="compositionally biased region" description="Low complexity" evidence="1">
    <location>
        <begin position="13"/>
        <end position="24"/>
    </location>
</feature>
<gene>
    <name evidence="2" type="ORF">KL86DES1_21129</name>
</gene>
<name>A0A212L6K7_9BACT</name>
<evidence type="ECO:0000256" key="1">
    <source>
        <dbReference type="SAM" id="MobiDB-lite"/>
    </source>
</evidence>
<feature type="region of interest" description="Disordered" evidence="1">
    <location>
        <begin position="1"/>
        <end position="30"/>
    </location>
</feature>
<proteinExistence type="predicted"/>
<dbReference type="AlphaFoldDB" id="A0A212L6K7"/>
<evidence type="ECO:0000313" key="2">
    <source>
        <dbReference type="EMBL" id="SCM73203.1"/>
    </source>
</evidence>
<sequence>MFSSKRHTKNQHAAQASKAAAMSKPNTSIIRVRREEGGRFFMEGS</sequence>